<dbReference type="EMBL" id="PUHP01000199">
    <property type="protein sequence ID" value="TQN72137.1"/>
    <property type="molecule type" value="Genomic_DNA"/>
</dbReference>
<evidence type="ECO:0000313" key="1">
    <source>
        <dbReference type="EMBL" id="TQN72137.1"/>
    </source>
</evidence>
<comment type="caution">
    <text evidence="1">The sequence shown here is derived from an EMBL/GenBank/DDBJ whole genome shotgun (WGS) entry which is preliminary data.</text>
</comment>
<name>A0A5Q4C0H5_9PEZI</name>
<sequence>MTAVVLVPRSRDPHTRQPHYQTALVQTSLETDTHHVCGDTTQPGPPA</sequence>
<keyword evidence="2" id="KW-1185">Reference proteome</keyword>
<dbReference type="AlphaFoldDB" id="A0A5Q4C0H5"/>
<protein>
    <submittedName>
        <fullName evidence="1">Uncharacterized protein</fullName>
    </submittedName>
</protein>
<dbReference type="Proteomes" id="UP000326340">
    <property type="component" value="Unassembled WGS sequence"/>
</dbReference>
<accession>A0A5Q4C0H5</accession>
<reference evidence="1 2" key="1">
    <citation type="journal article" date="2019" name="Sci. Rep.">
        <title>Colletotrichum shisoi sp. nov., an anthracnose pathogen of Perilla frutescens in Japan: molecular phylogenetic, morphological and genomic evidence.</title>
        <authorList>
            <person name="Gan P."/>
            <person name="Tsushima A."/>
            <person name="Hiroyama R."/>
            <person name="Narusaka M."/>
            <person name="Takano Y."/>
            <person name="Narusaka Y."/>
            <person name="Kawaradani M."/>
            <person name="Damm U."/>
            <person name="Shirasu K."/>
        </authorList>
    </citation>
    <scope>NUCLEOTIDE SEQUENCE [LARGE SCALE GENOMIC DNA]</scope>
    <source>
        <strain evidence="1 2">PG-2018a</strain>
    </source>
</reference>
<proteinExistence type="predicted"/>
<gene>
    <name evidence="1" type="ORF">CSHISOI_03372</name>
</gene>
<organism evidence="1 2">
    <name type="scientific">Colletotrichum shisoi</name>
    <dbReference type="NCBI Taxonomy" id="2078593"/>
    <lineage>
        <taxon>Eukaryota</taxon>
        <taxon>Fungi</taxon>
        <taxon>Dikarya</taxon>
        <taxon>Ascomycota</taxon>
        <taxon>Pezizomycotina</taxon>
        <taxon>Sordariomycetes</taxon>
        <taxon>Hypocreomycetidae</taxon>
        <taxon>Glomerellales</taxon>
        <taxon>Glomerellaceae</taxon>
        <taxon>Colletotrichum</taxon>
        <taxon>Colletotrichum destructivum species complex</taxon>
    </lineage>
</organism>
<evidence type="ECO:0000313" key="2">
    <source>
        <dbReference type="Proteomes" id="UP000326340"/>
    </source>
</evidence>